<organism evidence="1 2">
    <name type="scientific">Obba rivulosa</name>
    <dbReference type="NCBI Taxonomy" id="1052685"/>
    <lineage>
        <taxon>Eukaryota</taxon>
        <taxon>Fungi</taxon>
        <taxon>Dikarya</taxon>
        <taxon>Basidiomycota</taxon>
        <taxon>Agaricomycotina</taxon>
        <taxon>Agaricomycetes</taxon>
        <taxon>Polyporales</taxon>
        <taxon>Gelatoporiaceae</taxon>
        <taxon>Obba</taxon>
    </lineage>
</organism>
<protein>
    <submittedName>
        <fullName evidence="1">Uncharacterized protein</fullName>
    </submittedName>
</protein>
<dbReference type="EMBL" id="KV722423">
    <property type="protein sequence ID" value="OCH89592.1"/>
    <property type="molecule type" value="Genomic_DNA"/>
</dbReference>
<gene>
    <name evidence="1" type="ORF">OBBRIDRAFT_794088</name>
</gene>
<evidence type="ECO:0000313" key="2">
    <source>
        <dbReference type="Proteomes" id="UP000250043"/>
    </source>
</evidence>
<sequence length="52" mass="5483">MGSIMRDAGSYRSLCGQCKPELVNVSAAAHASMGCMGIWTGDEIIGARYGLF</sequence>
<name>A0A8E2DJP6_9APHY</name>
<dbReference type="Proteomes" id="UP000250043">
    <property type="component" value="Unassembled WGS sequence"/>
</dbReference>
<evidence type="ECO:0000313" key="1">
    <source>
        <dbReference type="EMBL" id="OCH89592.1"/>
    </source>
</evidence>
<dbReference type="PROSITE" id="PS51257">
    <property type="entry name" value="PROKAR_LIPOPROTEIN"/>
    <property type="match status" value="1"/>
</dbReference>
<keyword evidence="2" id="KW-1185">Reference proteome</keyword>
<reference evidence="1 2" key="1">
    <citation type="submission" date="2016-07" db="EMBL/GenBank/DDBJ databases">
        <title>Draft genome of the white-rot fungus Obba rivulosa 3A-2.</title>
        <authorList>
            <consortium name="DOE Joint Genome Institute"/>
            <person name="Miettinen O."/>
            <person name="Riley R."/>
            <person name="Acob R."/>
            <person name="Barry K."/>
            <person name="Cullen D."/>
            <person name="De Vries R."/>
            <person name="Hainaut M."/>
            <person name="Hatakka A."/>
            <person name="Henrissat B."/>
            <person name="Hilden K."/>
            <person name="Kuo R."/>
            <person name="Labutti K."/>
            <person name="Lipzen A."/>
            <person name="Makela M.R."/>
            <person name="Sandor L."/>
            <person name="Spatafora J.W."/>
            <person name="Grigoriev I.V."/>
            <person name="Hibbett D.S."/>
        </authorList>
    </citation>
    <scope>NUCLEOTIDE SEQUENCE [LARGE SCALE GENOMIC DNA]</scope>
    <source>
        <strain evidence="1 2">3A-2</strain>
    </source>
</reference>
<accession>A0A8E2DJP6</accession>
<dbReference type="AlphaFoldDB" id="A0A8E2DJP6"/>
<proteinExistence type="predicted"/>